<geneLocation type="plasmid" evidence="1">
    <name>1</name>
</geneLocation>
<gene>
    <name evidence="2" type="ORF">RHODGE_RHODGE_01032</name>
    <name evidence="1" type="ORF">RHODPL_RHODPL_00023</name>
</gene>
<dbReference type="Proteomes" id="UP000289200">
    <property type="component" value="Unassembled WGS sequence"/>
</dbReference>
<reference evidence="2" key="1">
    <citation type="submission" date="2018-10" db="EMBL/GenBank/DDBJ databases">
        <authorList>
            <person name="Peiro R."/>
            <person name="Begona"/>
            <person name="Cbmso G."/>
            <person name="Lopez M."/>
            <person name="Gonzalez S."/>
            <person name="Sacristan E."/>
            <person name="Castillo E."/>
        </authorList>
    </citation>
    <scope>NUCLEOTIDE SEQUENCE</scope>
    <source>
        <strain evidence="2">Rhod_genome</strain>
        <strain evidence="1">Rhod_plasmid</strain>
        <plasmid evidence="1">1</plasmid>
    </source>
</reference>
<dbReference type="EMBL" id="LR026982">
    <property type="protein sequence ID" value="VCU06575.1"/>
    <property type="molecule type" value="Genomic_DNA"/>
</dbReference>
<dbReference type="RefSeq" id="WP_129608056.1">
    <property type="nucleotide sequence ID" value="NZ_LR026982.1"/>
</dbReference>
<protein>
    <recommendedName>
        <fullName evidence="4">DUF2190 domain-containing protein</fullName>
    </recommendedName>
</protein>
<dbReference type="OrthoDB" id="8402460at2"/>
<keyword evidence="1" id="KW-0614">Plasmid</keyword>
<name>A0A447CRV4_9BRAD</name>
<evidence type="ECO:0000313" key="1">
    <source>
        <dbReference type="EMBL" id="VCU06575.1"/>
    </source>
</evidence>
<organism evidence="2 3">
    <name type="scientific">Rhodoplanes serenus</name>
    <dbReference type="NCBI Taxonomy" id="200615"/>
    <lineage>
        <taxon>Bacteria</taxon>
        <taxon>Pseudomonadati</taxon>
        <taxon>Pseudomonadota</taxon>
        <taxon>Alphaproteobacteria</taxon>
        <taxon>Hyphomicrobiales</taxon>
        <taxon>Nitrobacteraceae</taxon>
        <taxon>Rhodoplanes</taxon>
    </lineage>
</organism>
<dbReference type="EMBL" id="UWOC01000077">
    <property type="protein sequence ID" value="VCU07882.1"/>
    <property type="molecule type" value="Genomic_DNA"/>
</dbReference>
<sequence>MADISITATAVVAGSDAVTAQGTAGATITAGQAVYIDANGVLQLADCDAGTAGNIARSPVGIALNGGATGQPIVYMKAGDLTLNAALTKGARYYLSATAGGIAPEADMTGSGKDVVLLGIARSTTVLAVRMLNLGITL</sequence>
<reference evidence="3" key="2">
    <citation type="submission" date="2018-10" db="EMBL/GenBank/DDBJ databases">
        <authorList>
            <person name="Peiro R."/>
            <person name="Begona"/>
            <person name="Cbmso G."/>
            <person name="Lopez M."/>
            <person name="Gonzalez S."/>
            <person name="Sacristan E."/>
            <person name="Castillo E."/>
        </authorList>
    </citation>
    <scope>NUCLEOTIDE SEQUENCE [LARGE SCALE GENOMIC DNA]</scope>
</reference>
<dbReference type="AlphaFoldDB" id="A0A447CRV4"/>
<accession>A0A447CRV4</accession>
<evidence type="ECO:0000313" key="2">
    <source>
        <dbReference type="EMBL" id="VCU07882.1"/>
    </source>
</evidence>
<evidence type="ECO:0008006" key="4">
    <source>
        <dbReference type="Google" id="ProtNLM"/>
    </source>
</evidence>
<evidence type="ECO:0000313" key="3">
    <source>
        <dbReference type="Proteomes" id="UP000289200"/>
    </source>
</evidence>
<proteinExistence type="predicted"/>
<keyword evidence="3" id="KW-1185">Reference proteome</keyword>